<evidence type="ECO:0000313" key="2">
    <source>
        <dbReference type="Proteomes" id="UP000176300"/>
    </source>
</evidence>
<dbReference type="EMBL" id="MFQS01000001">
    <property type="protein sequence ID" value="OGH84125.1"/>
    <property type="molecule type" value="Genomic_DNA"/>
</dbReference>
<dbReference type="AlphaFoldDB" id="A0A1F6NJW5"/>
<gene>
    <name evidence="1" type="ORF">A2373_02700</name>
</gene>
<dbReference type="Gene3D" id="1.25.10.10">
    <property type="entry name" value="Leucine-rich Repeat Variant"/>
    <property type="match status" value="2"/>
</dbReference>
<dbReference type="InterPro" id="IPR016024">
    <property type="entry name" value="ARM-type_fold"/>
</dbReference>
<comment type="caution">
    <text evidence="1">The sequence shown here is derived from an EMBL/GenBank/DDBJ whole genome shotgun (WGS) entry which is preliminary data.</text>
</comment>
<dbReference type="SUPFAM" id="SSF48371">
    <property type="entry name" value="ARM repeat"/>
    <property type="match status" value="1"/>
</dbReference>
<dbReference type="Pfam" id="PF13646">
    <property type="entry name" value="HEAT_2"/>
    <property type="match status" value="1"/>
</dbReference>
<name>A0A1F6NJW5_9BACT</name>
<accession>A0A1F6NJW5</accession>
<reference evidence="1 2" key="1">
    <citation type="journal article" date="2016" name="Nat. Commun.">
        <title>Thousands of microbial genomes shed light on interconnected biogeochemical processes in an aquifer system.</title>
        <authorList>
            <person name="Anantharaman K."/>
            <person name="Brown C.T."/>
            <person name="Hug L.A."/>
            <person name="Sharon I."/>
            <person name="Castelle C.J."/>
            <person name="Probst A.J."/>
            <person name="Thomas B.C."/>
            <person name="Singh A."/>
            <person name="Wilkins M.J."/>
            <person name="Karaoz U."/>
            <person name="Brodie E.L."/>
            <person name="Williams K.H."/>
            <person name="Hubbard S.S."/>
            <person name="Banfield J.F."/>
        </authorList>
    </citation>
    <scope>NUCLEOTIDE SEQUENCE [LARGE SCALE GENOMIC DNA]</scope>
</reference>
<dbReference type="Proteomes" id="UP000176300">
    <property type="component" value="Unassembled WGS sequence"/>
</dbReference>
<proteinExistence type="predicted"/>
<evidence type="ECO:0000313" key="1">
    <source>
        <dbReference type="EMBL" id="OGH84125.1"/>
    </source>
</evidence>
<protein>
    <submittedName>
        <fullName evidence="1">Uncharacterized protein</fullName>
    </submittedName>
</protein>
<dbReference type="InterPro" id="IPR011989">
    <property type="entry name" value="ARM-like"/>
</dbReference>
<dbReference type="STRING" id="1798697.A2373_02700"/>
<organism evidence="1 2">
    <name type="scientific">Candidatus Magasanikbacteria bacterium RIFOXYB1_FULL_40_15</name>
    <dbReference type="NCBI Taxonomy" id="1798697"/>
    <lineage>
        <taxon>Bacteria</taxon>
        <taxon>Candidatus Magasanikiibacteriota</taxon>
    </lineage>
</organism>
<sequence>MSNHEGMEIPKIENPPISIPIEMYQVSGHGDPDSKKYLRDKKQDNLIRSAAKKYGLLDKIQNAPEQERVLLIKQALSQEDPSVQREAARMIRYAPEQEQVSLWLLISEKIKQALFQKDPTVQREAAMIIWYAPAQEQVSLIKQALSQKDPAVQREAAAMIVCAPAQERVSLQLLISEKIKQALSQEDPAVQREAAGMIRYAPTQEQVSLIKQALSQKDPSVQREAVRMIRYAPTQEQVSLIKQALSQKDPSVQREAAVMIECAPAQERVSLQLLISEKIKQALSQKDPTVQREAAEMIWYVPRREIVSLQLLISEKIKQALSQEDPAVQREAVGMIRYAPAQKRISLVKIASDAGLGNEIVKPPLYYNSNLDRGRFKREKFHKTGSETTLVGGALKDKLIIRHIKPRAFLAWQKIYENYQVWQDNGFDYVPIEPIQSYRLNKKGMVDVFSGVLDLSLAEWSEISGNIFIKELEEQRDKIISILESQGIRHGHTHDNNFVLRFFRDQDGNPDLTKVPRLYAIDFDMAVSP</sequence>